<evidence type="ECO:0000256" key="1">
    <source>
        <dbReference type="SAM" id="Phobius"/>
    </source>
</evidence>
<gene>
    <name evidence="2" type="ORF">SAMN02787118_14144</name>
</gene>
<reference evidence="2 3" key="1">
    <citation type="submission" date="2016-10" db="EMBL/GenBank/DDBJ databases">
        <authorList>
            <person name="de Groot N.N."/>
        </authorList>
    </citation>
    <scope>NUCLEOTIDE SEQUENCE [LARGE SCALE GENOMIC DNA]</scope>
    <source>
        <strain evidence="2 3">OK461</strain>
    </source>
</reference>
<evidence type="ECO:0000313" key="3">
    <source>
        <dbReference type="Proteomes" id="UP000181942"/>
    </source>
</evidence>
<dbReference type="AlphaFoldDB" id="A0A1I2WZD4"/>
<dbReference type="Proteomes" id="UP000181942">
    <property type="component" value="Unassembled WGS sequence"/>
</dbReference>
<keyword evidence="1" id="KW-0472">Membrane</keyword>
<dbReference type="EMBL" id="FONR01000041">
    <property type="protein sequence ID" value="SFH06704.1"/>
    <property type="molecule type" value="Genomic_DNA"/>
</dbReference>
<proteinExistence type="predicted"/>
<accession>A0A1I2WZD4</accession>
<protein>
    <recommendedName>
        <fullName evidence="4">DUF3761 domain-containing protein</fullName>
    </recommendedName>
</protein>
<keyword evidence="1" id="KW-0812">Transmembrane</keyword>
<sequence length="269" mass="29963">MPQTDPKPLGDHPDREAQYEAERKTANICGHFARGIRPCTMALTASGFCLHHGTYEDRGADLTAAVEEAEKRRRKHEQRVGDRHLRALSDIKVRQASQRRRDHRNGIAGLLILSLLATGFVWYLWRDHHHDEKCAHMRAAWFSPKRASDEVHIPVTADALAHSLDFGEETRWPATEQGIKDAYAYKHQLAGKAASIALKDTACFSSDEIDEAQAAQNSPLSVSWVEMPWPAGSCADGWISPSIGRQGACSHHGGIATEHYFAVLHFDSQ</sequence>
<name>A0A1I2WZD4_9ACTN</name>
<evidence type="ECO:0008006" key="4">
    <source>
        <dbReference type="Google" id="ProtNLM"/>
    </source>
</evidence>
<organism evidence="2 3">
    <name type="scientific">Streptomyces mirabilis</name>
    <dbReference type="NCBI Taxonomy" id="68239"/>
    <lineage>
        <taxon>Bacteria</taxon>
        <taxon>Bacillati</taxon>
        <taxon>Actinomycetota</taxon>
        <taxon>Actinomycetes</taxon>
        <taxon>Kitasatosporales</taxon>
        <taxon>Streptomycetaceae</taxon>
        <taxon>Streptomyces</taxon>
    </lineage>
</organism>
<feature type="transmembrane region" description="Helical" evidence="1">
    <location>
        <begin position="107"/>
        <end position="125"/>
    </location>
</feature>
<evidence type="ECO:0000313" key="2">
    <source>
        <dbReference type="EMBL" id="SFH06704.1"/>
    </source>
</evidence>
<keyword evidence="1" id="KW-1133">Transmembrane helix</keyword>